<name>A0A0E9U316_ANGAN</name>
<reference evidence="1" key="2">
    <citation type="journal article" date="2015" name="Fish Shellfish Immunol.">
        <title>Early steps in the European eel (Anguilla anguilla)-Vibrio vulnificus interaction in the gills: Role of the RtxA13 toxin.</title>
        <authorList>
            <person name="Callol A."/>
            <person name="Pajuelo D."/>
            <person name="Ebbesson L."/>
            <person name="Teles M."/>
            <person name="MacKenzie S."/>
            <person name="Amaro C."/>
        </authorList>
    </citation>
    <scope>NUCLEOTIDE SEQUENCE</scope>
</reference>
<dbReference type="EMBL" id="GBXM01048298">
    <property type="protein sequence ID" value="JAH60279.1"/>
    <property type="molecule type" value="Transcribed_RNA"/>
</dbReference>
<proteinExistence type="predicted"/>
<accession>A0A0E9U316</accession>
<protein>
    <submittedName>
        <fullName evidence="1">Uncharacterized protein</fullName>
    </submittedName>
</protein>
<organism evidence="1">
    <name type="scientific">Anguilla anguilla</name>
    <name type="common">European freshwater eel</name>
    <name type="synonym">Muraena anguilla</name>
    <dbReference type="NCBI Taxonomy" id="7936"/>
    <lineage>
        <taxon>Eukaryota</taxon>
        <taxon>Metazoa</taxon>
        <taxon>Chordata</taxon>
        <taxon>Craniata</taxon>
        <taxon>Vertebrata</taxon>
        <taxon>Euteleostomi</taxon>
        <taxon>Actinopterygii</taxon>
        <taxon>Neopterygii</taxon>
        <taxon>Teleostei</taxon>
        <taxon>Anguilliformes</taxon>
        <taxon>Anguillidae</taxon>
        <taxon>Anguilla</taxon>
    </lineage>
</organism>
<evidence type="ECO:0000313" key="1">
    <source>
        <dbReference type="EMBL" id="JAH60279.1"/>
    </source>
</evidence>
<sequence length="11" mass="1178">MFTSSTASHPI</sequence>
<reference evidence="1" key="1">
    <citation type="submission" date="2014-11" db="EMBL/GenBank/DDBJ databases">
        <authorList>
            <person name="Amaro Gonzalez C."/>
        </authorList>
    </citation>
    <scope>NUCLEOTIDE SEQUENCE</scope>
</reference>